<dbReference type="GO" id="GO:0000976">
    <property type="term" value="F:transcription cis-regulatory region binding"/>
    <property type="evidence" value="ECO:0007669"/>
    <property type="project" value="TreeGrafter"/>
</dbReference>
<dbReference type="Gene3D" id="1.10.260.40">
    <property type="entry name" value="lambda repressor-like DNA-binding domains"/>
    <property type="match status" value="1"/>
</dbReference>
<reference evidence="6" key="1">
    <citation type="journal article" date="2020" name="MBio">
        <title>Horizontal gene transfer to a defensive symbiont with a reduced genome amongst a multipartite beetle microbiome.</title>
        <authorList>
            <person name="Waterworth S.C."/>
            <person name="Florez L.V."/>
            <person name="Rees E.R."/>
            <person name="Hertweck C."/>
            <person name="Kaltenpoth M."/>
            <person name="Kwan J.C."/>
        </authorList>
    </citation>
    <scope>NUCLEOTIDE SEQUENCE [LARGE SCALE GENOMIC DNA]</scope>
</reference>
<keyword evidence="3" id="KW-0804">Transcription</keyword>
<dbReference type="PANTHER" id="PTHR30146">
    <property type="entry name" value="LACI-RELATED TRANSCRIPTIONAL REPRESSOR"/>
    <property type="match status" value="1"/>
</dbReference>
<dbReference type="PROSITE" id="PS50932">
    <property type="entry name" value="HTH_LACI_2"/>
    <property type="match status" value="1"/>
</dbReference>
<protein>
    <submittedName>
        <fullName evidence="5">HTH-type transcriptional regulator IpsA</fullName>
    </submittedName>
</protein>
<evidence type="ECO:0000259" key="4">
    <source>
        <dbReference type="PROSITE" id="PS50932"/>
    </source>
</evidence>
<dbReference type="Pfam" id="PF13377">
    <property type="entry name" value="Peripla_BP_3"/>
    <property type="match status" value="1"/>
</dbReference>
<organism evidence="5 6">
    <name type="scientific">Paracidovorax wautersii</name>
    <dbReference type="NCBI Taxonomy" id="1177982"/>
    <lineage>
        <taxon>Bacteria</taxon>
        <taxon>Pseudomonadati</taxon>
        <taxon>Pseudomonadota</taxon>
        <taxon>Betaproteobacteria</taxon>
        <taxon>Burkholderiales</taxon>
        <taxon>Comamonadaceae</taxon>
        <taxon>Paracidovorax</taxon>
    </lineage>
</organism>
<dbReference type="EMBL" id="WNDQ01000081">
    <property type="protein sequence ID" value="KAF1018581.1"/>
    <property type="molecule type" value="Genomic_DNA"/>
</dbReference>
<dbReference type="Gene3D" id="3.40.50.2300">
    <property type="match status" value="2"/>
</dbReference>
<comment type="caution">
    <text evidence="5">The sequence shown here is derived from an EMBL/GenBank/DDBJ whole genome shotgun (WGS) entry which is preliminary data.</text>
</comment>
<dbReference type="CDD" id="cd01392">
    <property type="entry name" value="HTH_LacI"/>
    <property type="match status" value="1"/>
</dbReference>
<evidence type="ECO:0000256" key="3">
    <source>
        <dbReference type="ARBA" id="ARBA00023163"/>
    </source>
</evidence>
<keyword evidence="2" id="KW-0238">DNA-binding</keyword>
<feature type="domain" description="HTH lacI-type" evidence="4">
    <location>
        <begin position="2"/>
        <end position="57"/>
    </location>
</feature>
<dbReference type="GO" id="GO:0003700">
    <property type="term" value="F:DNA-binding transcription factor activity"/>
    <property type="evidence" value="ECO:0007669"/>
    <property type="project" value="TreeGrafter"/>
</dbReference>
<proteinExistence type="predicted"/>
<dbReference type="Pfam" id="PF00356">
    <property type="entry name" value="LacI"/>
    <property type="match status" value="1"/>
</dbReference>
<sequence length="361" mass="38419">MVSMKDVAKAAGVSQPAVSYAYNGSTKISPAVREQIFAAADRLGYPGPNVRARSLRSGRVGAIGLIVMDQLSYACADPWVMSLLQGISSVNELSNVALTLFPMNNQRLAEDGRRESNLAVQGLVDGLIISTLPDDHPTVQAIVAQKIPLVVVDSPAVPHAHYVGIDDRAAAREQVRHLLALGHRRLGLIIERLRPDGHRGLVDRKRFEQSNEMIARERLAGYIEAAGEAGIGFDELQIVEAGGFDNAAGQYAAEMLLLKQEVTGVVASSDVMALACMNAASRLGLRVPEDISVIGFDDIPAAALQGLTTIRQPLVEKGVCAARFLIDMLDGSTEAQSPPKRKIFSTQLVVRASTAPAAGAA</sequence>
<dbReference type="CDD" id="cd06279">
    <property type="entry name" value="PBP1_LacI-like"/>
    <property type="match status" value="1"/>
</dbReference>
<dbReference type="InterPro" id="IPR046335">
    <property type="entry name" value="LacI/GalR-like_sensor"/>
</dbReference>
<name>A0A7V8FKT2_9BURK</name>
<dbReference type="PANTHER" id="PTHR30146:SF138">
    <property type="entry name" value="TRANSCRIPTIONAL REGULATORY PROTEIN"/>
    <property type="match status" value="1"/>
</dbReference>
<evidence type="ECO:0000313" key="6">
    <source>
        <dbReference type="Proteomes" id="UP000461670"/>
    </source>
</evidence>
<dbReference type="InterPro" id="IPR010982">
    <property type="entry name" value="Lambda_DNA-bd_dom_sf"/>
</dbReference>
<dbReference type="AlphaFoldDB" id="A0A7V8FKT2"/>
<evidence type="ECO:0000313" key="5">
    <source>
        <dbReference type="EMBL" id="KAF1018581.1"/>
    </source>
</evidence>
<evidence type="ECO:0000256" key="1">
    <source>
        <dbReference type="ARBA" id="ARBA00023015"/>
    </source>
</evidence>
<dbReference type="SMART" id="SM00354">
    <property type="entry name" value="HTH_LACI"/>
    <property type="match status" value="1"/>
</dbReference>
<accession>A0A7V8FKT2</accession>
<dbReference type="SUPFAM" id="SSF47413">
    <property type="entry name" value="lambda repressor-like DNA-binding domains"/>
    <property type="match status" value="1"/>
</dbReference>
<dbReference type="InterPro" id="IPR028082">
    <property type="entry name" value="Peripla_BP_I"/>
</dbReference>
<gene>
    <name evidence="5" type="primary">ipsA</name>
    <name evidence="5" type="ORF">GAK30_03604</name>
</gene>
<dbReference type="InterPro" id="IPR000843">
    <property type="entry name" value="HTH_LacI"/>
</dbReference>
<evidence type="ECO:0000256" key="2">
    <source>
        <dbReference type="ARBA" id="ARBA00023125"/>
    </source>
</evidence>
<keyword evidence="1" id="KW-0805">Transcription regulation</keyword>
<dbReference type="SUPFAM" id="SSF53822">
    <property type="entry name" value="Periplasmic binding protein-like I"/>
    <property type="match status" value="1"/>
</dbReference>
<dbReference type="Proteomes" id="UP000461670">
    <property type="component" value="Unassembled WGS sequence"/>
</dbReference>